<dbReference type="RefSeq" id="WP_133974763.1">
    <property type="nucleotide sequence ID" value="NZ_LS999521.1"/>
</dbReference>
<dbReference type="EMBL" id="LS999521">
    <property type="protein sequence ID" value="VAX45467.1"/>
    <property type="molecule type" value="Genomic_DNA"/>
</dbReference>
<reference evidence="1 2" key="1">
    <citation type="submission" date="2018-08" db="EMBL/GenBank/DDBJ databases">
        <authorList>
            <person name="Gonzaga-Molto A."/>
        </authorList>
    </citation>
    <scope>NUCLEOTIDE SEQUENCE [LARGE SCALE GENOMIC DNA]</scope>
    <source>
        <strain evidence="1">Acinetobacter calcoaceticus str. 2117</strain>
    </source>
</reference>
<name>A0A446ZLY2_ACICA</name>
<dbReference type="OrthoDB" id="6699310at2"/>
<sequence>MTLCVGGELDGQELEKDVKIFKASEIDPSFTSTYYLQIYNRDNVMYQFWHPHGVDLHDLTNKVLEILRSSKS</sequence>
<gene>
    <name evidence="1" type="ORF">AC2117_02665</name>
</gene>
<accession>A0A446ZLY2</accession>
<dbReference type="Proteomes" id="UP000294355">
    <property type="component" value="Chromosome"/>
</dbReference>
<organism evidence="1 2">
    <name type="scientific">Acinetobacter calcoaceticus</name>
    <dbReference type="NCBI Taxonomy" id="471"/>
    <lineage>
        <taxon>Bacteria</taxon>
        <taxon>Pseudomonadati</taxon>
        <taxon>Pseudomonadota</taxon>
        <taxon>Gammaproteobacteria</taxon>
        <taxon>Moraxellales</taxon>
        <taxon>Moraxellaceae</taxon>
        <taxon>Acinetobacter</taxon>
        <taxon>Acinetobacter calcoaceticus/baumannii complex</taxon>
    </lineage>
</organism>
<proteinExistence type="predicted"/>
<evidence type="ECO:0000313" key="1">
    <source>
        <dbReference type="EMBL" id="VAX45467.1"/>
    </source>
</evidence>
<dbReference type="AlphaFoldDB" id="A0A446ZLY2"/>
<protein>
    <submittedName>
        <fullName evidence="1">Uncharacterized protein</fullName>
    </submittedName>
</protein>
<evidence type="ECO:0000313" key="2">
    <source>
        <dbReference type="Proteomes" id="UP000294355"/>
    </source>
</evidence>